<evidence type="ECO:0000313" key="1">
    <source>
        <dbReference type="EMBL" id="SVB13638.1"/>
    </source>
</evidence>
<dbReference type="EMBL" id="UINC01029983">
    <property type="protein sequence ID" value="SVB13638.1"/>
    <property type="molecule type" value="Genomic_DNA"/>
</dbReference>
<gene>
    <name evidence="1" type="ORF">METZ01_LOCUS166492</name>
</gene>
<sequence length="56" mass="6432">MIYRLSDPGLSPPGSRAELFLAACVVKSWFLDLELFPPRFKDWDFFCPKGECAYNS</sequence>
<reference evidence="1" key="1">
    <citation type="submission" date="2018-05" db="EMBL/GenBank/DDBJ databases">
        <authorList>
            <person name="Lanie J.A."/>
            <person name="Ng W.-L."/>
            <person name="Kazmierczak K.M."/>
            <person name="Andrzejewski T.M."/>
            <person name="Davidsen T.M."/>
            <person name="Wayne K.J."/>
            <person name="Tettelin H."/>
            <person name="Glass J.I."/>
            <person name="Rusch D."/>
            <person name="Podicherti R."/>
            <person name="Tsui H.-C.T."/>
            <person name="Winkler M.E."/>
        </authorList>
    </citation>
    <scope>NUCLEOTIDE SEQUENCE</scope>
</reference>
<organism evidence="1">
    <name type="scientific">marine metagenome</name>
    <dbReference type="NCBI Taxonomy" id="408172"/>
    <lineage>
        <taxon>unclassified sequences</taxon>
        <taxon>metagenomes</taxon>
        <taxon>ecological metagenomes</taxon>
    </lineage>
</organism>
<name>A0A382BIJ3_9ZZZZ</name>
<accession>A0A382BIJ3</accession>
<dbReference type="AlphaFoldDB" id="A0A382BIJ3"/>
<proteinExistence type="predicted"/>
<protein>
    <submittedName>
        <fullName evidence="1">Uncharacterized protein</fullName>
    </submittedName>
</protein>